<feature type="binding site" evidence="8">
    <location>
        <begin position="6"/>
        <end position="11"/>
    </location>
    <ligand>
        <name>NADP(+)</name>
        <dbReference type="ChEBI" id="CHEBI:58349"/>
    </ligand>
</feature>
<comment type="pathway">
    <text evidence="6 9">Amino-acid biosynthesis; L-proline biosynthesis; L-proline from L-glutamate 5-semialdehyde: step 1/1.</text>
</comment>
<evidence type="ECO:0000256" key="4">
    <source>
        <dbReference type="ARBA" id="ARBA00023002"/>
    </source>
</evidence>
<comment type="catalytic activity">
    <reaction evidence="6">
        <text>L-proline + NAD(+) = (S)-1-pyrroline-5-carboxylate + NADH + 2 H(+)</text>
        <dbReference type="Rhea" id="RHEA:14105"/>
        <dbReference type="ChEBI" id="CHEBI:15378"/>
        <dbReference type="ChEBI" id="CHEBI:17388"/>
        <dbReference type="ChEBI" id="CHEBI:57540"/>
        <dbReference type="ChEBI" id="CHEBI:57945"/>
        <dbReference type="ChEBI" id="CHEBI:60039"/>
        <dbReference type="EC" id="1.5.1.2"/>
    </reaction>
</comment>
<evidence type="ECO:0000259" key="10">
    <source>
        <dbReference type="Pfam" id="PF03807"/>
    </source>
</evidence>
<dbReference type="InterPro" id="IPR053790">
    <property type="entry name" value="P5CR-like_CS"/>
</dbReference>
<dbReference type="SUPFAM" id="SSF51735">
    <property type="entry name" value="NAD(P)-binding Rossmann-fold domains"/>
    <property type="match status" value="1"/>
</dbReference>
<keyword evidence="4 6" id="KW-0560">Oxidoreductase</keyword>
<keyword evidence="6" id="KW-0963">Cytoplasm</keyword>
<evidence type="ECO:0000256" key="5">
    <source>
        <dbReference type="ARBA" id="ARBA00058118"/>
    </source>
</evidence>
<dbReference type="PANTHER" id="PTHR11645:SF0">
    <property type="entry name" value="PYRROLINE-5-CARBOXYLATE REDUCTASE 3"/>
    <property type="match status" value="1"/>
</dbReference>
<sequence>MKVAFIGLGNMGASLAKAVAKEVAAKDLLLINRSPQKVEEFISQYGGTASDLDQAFKEAEVIFLGVKPYQICPLLEEYQTVLSQRSNLLLVSMAAGLELEKMADVIQNDQVGLIRIMPNTPVAIGQGVISLARSQAVTDQQVAQVNQLLAGAGALYEIEETLMDPATAVAGCGPAFVYQMIEAMADAGVSLGLTREQALQMVAQTFQGASQMVLETGEHPACLRDAVCSPGGSTIAGVNRLEQVGLRGDIIAGVEAAYKRTQEMGQEAAKK</sequence>
<dbReference type="UniPathway" id="UPA00098">
    <property type="reaction ID" value="UER00361"/>
</dbReference>
<dbReference type="GO" id="GO:0005737">
    <property type="term" value="C:cytoplasm"/>
    <property type="evidence" value="ECO:0007669"/>
    <property type="project" value="UniProtKB-SubCell"/>
</dbReference>
<dbReference type="InterPro" id="IPR008927">
    <property type="entry name" value="6-PGluconate_DH-like_C_sf"/>
</dbReference>
<dbReference type="InterPro" id="IPR028939">
    <property type="entry name" value="P5C_Rdtase_cat_N"/>
</dbReference>
<dbReference type="KEGG" id="svf:NCTC3166_00904"/>
<dbReference type="PIRSF" id="PIRSF000193">
    <property type="entry name" value="Pyrrol-5-carb_rd"/>
    <property type="match status" value="1"/>
</dbReference>
<organism evidence="12 13">
    <name type="scientific">Streptococcus viridans</name>
    <dbReference type="NCBI Taxonomy" id="78535"/>
    <lineage>
        <taxon>Bacteria</taxon>
        <taxon>Bacillati</taxon>
        <taxon>Bacillota</taxon>
        <taxon>Bacilli</taxon>
        <taxon>Lactobacillales</taxon>
        <taxon>Streptococcaceae</taxon>
        <taxon>Streptococcus</taxon>
    </lineage>
</organism>
<dbReference type="SUPFAM" id="SSF48179">
    <property type="entry name" value="6-phosphogluconate dehydrogenase C-terminal domain-like"/>
    <property type="match status" value="1"/>
</dbReference>
<dbReference type="Proteomes" id="UP000270025">
    <property type="component" value="Chromosome"/>
</dbReference>
<dbReference type="AlphaFoldDB" id="A0A3S4ND36"/>
<dbReference type="FunFam" id="1.10.3730.10:FF:000001">
    <property type="entry name" value="Pyrroline-5-carboxylate reductase"/>
    <property type="match status" value="1"/>
</dbReference>
<evidence type="ECO:0000313" key="13">
    <source>
        <dbReference type="Proteomes" id="UP000270025"/>
    </source>
</evidence>
<dbReference type="InterPro" id="IPR000304">
    <property type="entry name" value="Pyrroline-COOH_reductase"/>
</dbReference>
<dbReference type="RefSeq" id="WP_126404136.1">
    <property type="nucleotide sequence ID" value="NZ_LR134266.1"/>
</dbReference>
<protein>
    <recommendedName>
        <fullName evidence="6 7">Pyrroline-5-carboxylate reductase</fullName>
        <shortName evidence="6">P5C reductase</shortName>
        <shortName evidence="6">P5CR</shortName>
        <ecNumber evidence="6 7">1.5.1.2</ecNumber>
    </recommendedName>
    <alternativeName>
        <fullName evidence="6">PCA reductase</fullName>
    </alternativeName>
</protein>
<dbReference type="GO" id="GO:0004735">
    <property type="term" value="F:pyrroline-5-carboxylate reductase activity"/>
    <property type="evidence" value="ECO:0007669"/>
    <property type="project" value="UniProtKB-UniRule"/>
</dbReference>
<dbReference type="InterPro" id="IPR029036">
    <property type="entry name" value="P5CR_dimer"/>
</dbReference>
<gene>
    <name evidence="6 12" type="primary">proC</name>
    <name evidence="12" type="ORF">NCTC3166_00904</name>
</gene>
<feature type="domain" description="Pyrroline-5-carboxylate reductase dimerisation" evidence="11">
    <location>
        <begin position="160"/>
        <end position="264"/>
    </location>
</feature>
<evidence type="ECO:0000256" key="3">
    <source>
        <dbReference type="ARBA" id="ARBA00022857"/>
    </source>
</evidence>
<name>A0A3S4ND36_9STRE</name>
<dbReference type="HAMAP" id="MF_01925">
    <property type="entry name" value="P5C_reductase"/>
    <property type="match status" value="1"/>
</dbReference>
<proteinExistence type="inferred from homology"/>
<dbReference type="PROSITE" id="PS00521">
    <property type="entry name" value="P5CR"/>
    <property type="match status" value="1"/>
</dbReference>
<keyword evidence="6 9" id="KW-0028">Amino-acid biosynthesis</keyword>
<dbReference type="EMBL" id="LR134266">
    <property type="protein sequence ID" value="VED67089.1"/>
    <property type="molecule type" value="Genomic_DNA"/>
</dbReference>
<dbReference type="NCBIfam" id="TIGR00112">
    <property type="entry name" value="proC"/>
    <property type="match status" value="1"/>
</dbReference>
<dbReference type="Gene3D" id="1.10.3730.10">
    <property type="entry name" value="ProC C-terminal domain-like"/>
    <property type="match status" value="1"/>
</dbReference>
<accession>A0A3S4ND36</accession>
<keyword evidence="3 6" id="KW-0521">NADP</keyword>
<dbReference type="GO" id="GO:0055129">
    <property type="term" value="P:L-proline biosynthetic process"/>
    <property type="evidence" value="ECO:0007669"/>
    <property type="project" value="UniProtKB-UniRule"/>
</dbReference>
<evidence type="ECO:0000256" key="7">
    <source>
        <dbReference type="NCBIfam" id="TIGR00112"/>
    </source>
</evidence>
<comment type="subcellular location">
    <subcellularLocation>
        <location evidence="6">Cytoplasm</location>
    </subcellularLocation>
</comment>
<feature type="domain" description="Pyrroline-5-carboxylate reductase catalytic N-terminal" evidence="10">
    <location>
        <begin position="2"/>
        <end position="96"/>
    </location>
</feature>
<evidence type="ECO:0000256" key="6">
    <source>
        <dbReference type="HAMAP-Rule" id="MF_01925"/>
    </source>
</evidence>
<dbReference type="EC" id="1.5.1.2" evidence="6 7"/>
<dbReference type="PANTHER" id="PTHR11645">
    <property type="entry name" value="PYRROLINE-5-CARBOXYLATE REDUCTASE"/>
    <property type="match status" value="1"/>
</dbReference>
<reference evidence="12 13" key="1">
    <citation type="submission" date="2018-12" db="EMBL/GenBank/DDBJ databases">
        <authorList>
            <consortium name="Pathogen Informatics"/>
        </authorList>
    </citation>
    <scope>NUCLEOTIDE SEQUENCE [LARGE SCALE GENOMIC DNA]</scope>
    <source>
        <strain evidence="12 13">NCTC3166</strain>
    </source>
</reference>
<comment type="similarity">
    <text evidence="1 6 9">Belongs to the pyrroline-5-carboxylate reductase family.</text>
</comment>
<evidence type="ECO:0000256" key="8">
    <source>
        <dbReference type="PIRSR" id="PIRSR000193-1"/>
    </source>
</evidence>
<dbReference type="Pfam" id="PF14748">
    <property type="entry name" value="P5CR_dimer"/>
    <property type="match status" value="1"/>
</dbReference>
<keyword evidence="2 6" id="KW-0641">Proline biosynthesis</keyword>
<dbReference type="Pfam" id="PF03807">
    <property type="entry name" value="F420_oxidored"/>
    <property type="match status" value="1"/>
</dbReference>
<evidence type="ECO:0000256" key="2">
    <source>
        <dbReference type="ARBA" id="ARBA00022650"/>
    </source>
</evidence>
<evidence type="ECO:0000313" key="12">
    <source>
        <dbReference type="EMBL" id="VED67089.1"/>
    </source>
</evidence>
<evidence type="ECO:0000256" key="9">
    <source>
        <dbReference type="RuleBase" id="RU003903"/>
    </source>
</evidence>
<evidence type="ECO:0000259" key="11">
    <source>
        <dbReference type="Pfam" id="PF14748"/>
    </source>
</evidence>
<dbReference type="Gene3D" id="3.40.50.720">
    <property type="entry name" value="NAD(P)-binding Rossmann-like Domain"/>
    <property type="match status" value="1"/>
</dbReference>
<keyword evidence="13" id="KW-1185">Reference proteome</keyword>
<dbReference type="InterPro" id="IPR036291">
    <property type="entry name" value="NAD(P)-bd_dom_sf"/>
</dbReference>
<comment type="function">
    <text evidence="5 6">Catalyzes the reduction of 1-pyrroline-5-carboxylate (PCA) to L-proline.</text>
</comment>
<evidence type="ECO:0000256" key="1">
    <source>
        <dbReference type="ARBA" id="ARBA00005525"/>
    </source>
</evidence>
<comment type="catalytic activity">
    <reaction evidence="6 9">
        <text>L-proline + NADP(+) = (S)-1-pyrroline-5-carboxylate + NADPH + 2 H(+)</text>
        <dbReference type="Rhea" id="RHEA:14109"/>
        <dbReference type="ChEBI" id="CHEBI:15378"/>
        <dbReference type="ChEBI" id="CHEBI:17388"/>
        <dbReference type="ChEBI" id="CHEBI:57783"/>
        <dbReference type="ChEBI" id="CHEBI:58349"/>
        <dbReference type="ChEBI" id="CHEBI:60039"/>
        <dbReference type="EC" id="1.5.1.2"/>
    </reaction>
</comment>